<dbReference type="Proteomes" id="UP001597111">
    <property type="component" value="Unassembled WGS sequence"/>
</dbReference>
<dbReference type="AlphaFoldDB" id="A0ABD6B919"/>
<dbReference type="EMBL" id="JBHUDH010000139">
    <property type="protein sequence ID" value="MFD1526983.1"/>
    <property type="molecule type" value="Genomic_DNA"/>
</dbReference>
<evidence type="ECO:0000313" key="2">
    <source>
        <dbReference type="Proteomes" id="UP001597111"/>
    </source>
</evidence>
<reference evidence="1 2" key="1">
    <citation type="journal article" date="2019" name="Int. J. Syst. Evol. Microbiol.">
        <title>The Global Catalogue of Microorganisms (GCM) 10K type strain sequencing project: providing services to taxonomists for standard genome sequencing and annotation.</title>
        <authorList>
            <consortium name="The Broad Institute Genomics Platform"/>
            <consortium name="The Broad Institute Genome Sequencing Center for Infectious Disease"/>
            <person name="Wu L."/>
            <person name="Ma J."/>
        </authorList>
    </citation>
    <scope>NUCLEOTIDE SEQUENCE [LARGE SCALE GENOMIC DNA]</scope>
    <source>
        <strain evidence="1 2">CGMCC 1.12285</strain>
    </source>
</reference>
<comment type="caution">
    <text evidence="1">The sequence shown here is derived from an EMBL/GenBank/DDBJ whole genome shotgun (WGS) entry which is preliminary data.</text>
</comment>
<accession>A0ABD6B919</accession>
<name>A0ABD6B919_9EURY</name>
<protein>
    <submittedName>
        <fullName evidence="1">Uncharacterized protein</fullName>
    </submittedName>
</protein>
<gene>
    <name evidence="1" type="ORF">ACFR9S_11875</name>
</gene>
<evidence type="ECO:0000313" key="1">
    <source>
        <dbReference type="EMBL" id="MFD1526983.1"/>
    </source>
</evidence>
<organism evidence="1 2">
    <name type="scientific">Halolamina salina</name>
    <dbReference type="NCBI Taxonomy" id="1220023"/>
    <lineage>
        <taxon>Archaea</taxon>
        <taxon>Methanobacteriati</taxon>
        <taxon>Methanobacteriota</taxon>
        <taxon>Stenosarchaea group</taxon>
        <taxon>Halobacteria</taxon>
        <taxon>Halobacteriales</taxon>
        <taxon>Haloferacaceae</taxon>
    </lineage>
</organism>
<keyword evidence="2" id="KW-1185">Reference proteome</keyword>
<proteinExistence type="predicted"/>
<sequence>MVSLPADNAEALLQREAAERLW</sequence>